<evidence type="ECO:0000313" key="22">
    <source>
        <dbReference type="Proteomes" id="UP000292039"/>
    </source>
</evidence>
<proteinExistence type="predicted"/>
<protein>
    <recommendedName>
        <fullName evidence="4">Succinate dehydrogenase hydrophobic membrane anchor subunit</fullName>
    </recommendedName>
</protein>
<keyword evidence="13 18" id="KW-1133">Transmembrane helix</keyword>
<keyword evidence="5" id="KW-0813">Transport</keyword>
<evidence type="ECO:0000256" key="2">
    <source>
        <dbReference type="ARBA" id="ARBA00004429"/>
    </source>
</evidence>
<evidence type="ECO:0000313" key="21">
    <source>
        <dbReference type="Proteomes" id="UP000078084"/>
    </source>
</evidence>
<dbReference type="RefSeq" id="WP_068370634.1">
    <property type="nucleotide sequence ID" value="NZ_CBCSEB010000008.1"/>
</dbReference>
<keyword evidence="14 17" id="KW-0408">Iron</keyword>
<evidence type="ECO:0000313" key="20">
    <source>
        <dbReference type="EMBL" id="RZS67282.1"/>
    </source>
</evidence>
<evidence type="ECO:0000256" key="5">
    <source>
        <dbReference type="ARBA" id="ARBA00022448"/>
    </source>
</evidence>
<keyword evidence="8" id="KW-0816">Tricarboxylic acid cycle</keyword>
<dbReference type="OrthoDB" id="5612767at2"/>
<dbReference type="Pfam" id="PF01127">
    <property type="entry name" value="Sdh_cyt"/>
    <property type="match status" value="1"/>
</dbReference>
<comment type="function">
    <text evidence="1">Membrane-anchoring subunit of succinate dehydrogenase (SDH).</text>
</comment>
<feature type="binding site" evidence="16">
    <location>
        <position position="95"/>
    </location>
    <ligand>
        <name>a ubiquinone</name>
        <dbReference type="ChEBI" id="CHEBI:16389"/>
    </ligand>
</feature>
<keyword evidence="15 18" id="KW-0472">Membrane</keyword>
<evidence type="ECO:0000256" key="10">
    <source>
        <dbReference type="ARBA" id="ARBA00022692"/>
    </source>
</evidence>
<dbReference type="GO" id="GO:0017004">
    <property type="term" value="P:cytochrome complex assembly"/>
    <property type="evidence" value="ECO:0007669"/>
    <property type="project" value="TreeGrafter"/>
</dbReference>
<keyword evidence="12" id="KW-0249">Electron transport</keyword>
<feature type="binding site" description="axial binding residue" evidence="17">
    <location>
        <position position="83"/>
    </location>
    <ligand>
        <name>heme</name>
        <dbReference type="ChEBI" id="CHEBI:30413"/>
        <note>ligand shared with second transmembrane subunit</note>
    </ligand>
    <ligandPart>
        <name>Fe</name>
        <dbReference type="ChEBI" id="CHEBI:18248"/>
    </ligandPart>
</feature>
<dbReference type="Gene3D" id="1.20.1300.10">
    <property type="entry name" value="Fumarate reductase/succinate dehydrogenase, transmembrane subunit"/>
    <property type="match status" value="1"/>
</dbReference>
<dbReference type="EMBL" id="LBNE01000005">
    <property type="protein sequence ID" value="KKO71750.1"/>
    <property type="molecule type" value="Genomic_DNA"/>
</dbReference>
<dbReference type="PANTHER" id="PTHR38689:SF1">
    <property type="entry name" value="SUCCINATE DEHYDROGENASE HYDROPHOBIC MEMBRANE ANCHOR SUBUNIT"/>
    <property type="match status" value="1"/>
</dbReference>
<evidence type="ECO:0000256" key="13">
    <source>
        <dbReference type="ARBA" id="ARBA00022989"/>
    </source>
</evidence>
<dbReference type="SUPFAM" id="SSF81343">
    <property type="entry name" value="Fumarate reductase respiratory complex transmembrane subunits"/>
    <property type="match status" value="1"/>
</dbReference>
<keyword evidence="21" id="KW-1185">Reference proteome</keyword>
<accession>A0A171KS83</accession>
<organism evidence="19 21">
    <name type="scientific">Kerstersia gyiorum</name>
    <dbReference type="NCBI Taxonomy" id="206506"/>
    <lineage>
        <taxon>Bacteria</taxon>
        <taxon>Pseudomonadati</taxon>
        <taxon>Pseudomonadota</taxon>
        <taxon>Betaproteobacteria</taxon>
        <taxon>Burkholderiales</taxon>
        <taxon>Alcaligenaceae</taxon>
        <taxon>Kerstersia</taxon>
    </lineage>
</organism>
<comment type="pathway">
    <text evidence="3">Carbohydrate metabolism; tricarboxylic acid cycle.</text>
</comment>
<comment type="cofactor">
    <cofactor evidence="17">
        <name>heme</name>
        <dbReference type="ChEBI" id="CHEBI:30413"/>
    </cofactor>
    <text evidence="17">The heme is bound between the two transmembrane subunits.</text>
</comment>
<evidence type="ECO:0000256" key="1">
    <source>
        <dbReference type="ARBA" id="ARBA00004050"/>
    </source>
</evidence>
<keyword evidence="7" id="KW-0997">Cell inner membrane</keyword>
<evidence type="ECO:0000313" key="19">
    <source>
        <dbReference type="EMBL" id="KKO71750.1"/>
    </source>
</evidence>
<evidence type="ECO:0000256" key="9">
    <source>
        <dbReference type="ARBA" id="ARBA00022617"/>
    </source>
</evidence>
<evidence type="ECO:0000256" key="8">
    <source>
        <dbReference type="ARBA" id="ARBA00022532"/>
    </source>
</evidence>
<keyword evidence="9 17" id="KW-0349">Heme</keyword>
<dbReference type="InterPro" id="IPR014312">
    <property type="entry name" value="Succ_DH_anchor"/>
</dbReference>
<comment type="subcellular location">
    <subcellularLocation>
        <location evidence="2">Cell inner membrane</location>
        <topology evidence="2">Multi-pass membrane protein</topology>
    </subcellularLocation>
</comment>
<dbReference type="InterPro" id="IPR034804">
    <property type="entry name" value="SQR/QFR_C/D"/>
</dbReference>
<dbReference type="GeneID" id="99726935"/>
<evidence type="ECO:0000256" key="14">
    <source>
        <dbReference type="ARBA" id="ARBA00023004"/>
    </source>
</evidence>
<evidence type="ECO:0000256" key="12">
    <source>
        <dbReference type="ARBA" id="ARBA00022982"/>
    </source>
</evidence>
<keyword evidence="11 17" id="KW-0479">Metal-binding</keyword>
<dbReference type="GO" id="GO:0020037">
    <property type="term" value="F:heme binding"/>
    <property type="evidence" value="ECO:0007669"/>
    <property type="project" value="InterPro"/>
</dbReference>
<evidence type="ECO:0000256" key="16">
    <source>
        <dbReference type="PIRSR" id="PIRSR000169-1"/>
    </source>
</evidence>
<feature type="transmembrane region" description="Helical" evidence="18">
    <location>
        <begin position="59"/>
        <end position="82"/>
    </location>
</feature>
<evidence type="ECO:0000256" key="18">
    <source>
        <dbReference type="SAM" id="Phobius"/>
    </source>
</evidence>
<dbReference type="PATRIC" id="fig|206506.3.peg.1961"/>
<dbReference type="AlphaFoldDB" id="A0A171KS83"/>
<evidence type="ECO:0000256" key="6">
    <source>
        <dbReference type="ARBA" id="ARBA00022475"/>
    </source>
</evidence>
<dbReference type="STRING" id="206506.AAV32_09160"/>
<evidence type="ECO:0000256" key="4">
    <source>
        <dbReference type="ARBA" id="ARBA00019425"/>
    </source>
</evidence>
<comment type="caution">
    <text evidence="19">The sequence shown here is derived from an EMBL/GenBank/DDBJ whole genome shotgun (WGS) entry which is preliminary data.</text>
</comment>
<dbReference type="NCBIfam" id="TIGR02968">
    <property type="entry name" value="succ_dehyd_anc"/>
    <property type="match status" value="1"/>
</dbReference>
<dbReference type="GO" id="GO:0006099">
    <property type="term" value="P:tricarboxylic acid cycle"/>
    <property type="evidence" value="ECO:0007669"/>
    <property type="project" value="UniProtKB-UniPathway"/>
</dbReference>
<sequence>MGAPDNIGPRRLVVGAHYGVKDFIAQRLTAIILATYTLVLLIGILVMPEFNYANWKALFTFHVFALPVGQILATLAFISLAWHAWIGVRDIWMDYVRAVSVRLLLHTLTILWLVGSVAYFAQILWSL</sequence>
<feature type="transmembrane region" description="Helical" evidence="18">
    <location>
        <begin position="28"/>
        <end position="47"/>
    </location>
</feature>
<evidence type="ECO:0000256" key="15">
    <source>
        <dbReference type="ARBA" id="ARBA00023136"/>
    </source>
</evidence>
<dbReference type="GO" id="GO:0009055">
    <property type="term" value="F:electron transfer activity"/>
    <property type="evidence" value="ECO:0007669"/>
    <property type="project" value="TreeGrafter"/>
</dbReference>
<gene>
    <name evidence="19" type="ORF">AAV32_09160</name>
    <name evidence="20" type="ORF">EV679_2495</name>
</gene>
<evidence type="ECO:0000256" key="17">
    <source>
        <dbReference type="PIRSR" id="PIRSR000169-2"/>
    </source>
</evidence>
<dbReference type="InterPro" id="IPR000701">
    <property type="entry name" value="SuccDH_FuR_B_TM-su"/>
</dbReference>
<name>A0A171KS83_9BURK</name>
<dbReference type="GO" id="GO:0005886">
    <property type="term" value="C:plasma membrane"/>
    <property type="evidence" value="ECO:0007669"/>
    <property type="project" value="UniProtKB-SubCell"/>
</dbReference>
<keyword evidence="6" id="KW-1003">Cell membrane</keyword>
<dbReference type="UniPathway" id="UPA00223"/>
<evidence type="ECO:0000256" key="11">
    <source>
        <dbReference type="ARBA" id="ARBA00022723"/>
    </source>
</evidence>
<keyword evidence="10 18" id="KW-0812">Transmembrane</keyword>
<evidence type="ECO:0000256" key="7">
    <source>
        <dbReference type="ARBA" id="ARBA00022519"/>
    </source>
</evidence>
<dbReference type="PANTHER" id="PTHR38689">
    <property type="entry name" value="SUCCINATE DEHYDROGENASE HYDROPHOBIC MEMBRANE ANCHOR SUBUNIT"/>
    <property type="match status" value="1"/>
</dbReference>
<dbReference type="GO" id="GO:0046872">
    <property type="term" value="F:metal ion binding"/>
    <property type="evidence" value="ECO:0007669"/>
    <property type="project" value="UniProtKB-KW"/>
</dbReference>
<reference evidence="20 22" key="2">
    <citation type="submission" date="2019-02" db="EMBL/GenBank/DDBJ databases">
        <title>Genomic Encyclopedia of Type Strains, Phase IV (KMG-IV): sequencing the most valuable type-strain genomes for metagenomic binning, comparative biology and taxonomic classification.</title>
        <authorList>
            <person name="Goeker M."/>
        </authorList>
    </citation>
    <scope>NUCLEOTIDE SEQUENCE [LARGE SCALE GENOMIC DNA]</scope>
    <source>
        <strain evidence="20 22">DSM 16618</strain>
    </source>
</reference>
<dbReference type="CDD" id="cd03494">
    <property type="entry name" value="SQR_TypeC_SdhD"/>
    <property type="match status" value="1"/>
</dbReference>
<reference evidence="19 21" key="1">
    <citation type="submission" date="2015-04" db="EMBL/GenBank/DDBJ databases">
        <title>Genome sequence of Kerstersia gyiorum CG1.</title>
        <authorList>
            <person name="Greninger A.L."/>
            <person name="Kozyreva V."/>
            <person name="Chaturvedi V."/>
        </authorList>
    </citation>
    <scope>NUCLEOTIDE SEQUENCE [LARGE SCALE GENOMIC DNA]</scope>
    <source>
        <strain evidence="19 21">CG1</strain>
    </source>
</reference>
<dbReference type="Proteomes" id="UP000078084">
    <property type="component" value="Unassembled WGS sequence"/>
</dbReference>
<feature type="transmembrane region" description="Helical" evidence="18">
    <location>
        <begin position="103"/>
        <end position="125"/>
    </location>
</feature>
<dbReference type="Proteomes" id="UP000292039">
    <property type="component" value="Unassembled WGS sequence"/>
</dbReference>
<dbReference type="EMBL" id="SGWZ01000004">
    <property type="protein sequence ID" value="RZS67282.1"/>
    <property type="molecule type" value="Genomic_DNA"/>
</dbReference>
<dbReference type="PIRSF" id="PIRSF000169">
    <property type="entry name" value="SDH_D"/>
    <property type="match status" value="1"/>
</dbReference>
<evidence type="ECO:0000256" key="3">
    <source>
        <dbReference type="ARBA" id="ARBA00005163"/>
    </source>
</evidence>